<dbReference type="SMART" id="SM00823">
    <property type="entry name" value="PKS_PP"/>
    <property type="match status" value="2"/>
</dbReference>
<dbReference type="SUPFAM" id="SSF52777">
    <property type="entry name" value="CoA-dependent acyltransferases"/>
    <property type="match status" value="6"/>
</dbReference>
<reference evidence="10" key="2">
    <citation type="submission" date="2016-02" db="EMBL/GenBank/DDBJ databases">
        <title>Genome sequencing of Aspergillus luchuensis NBRC 4314.</title>
        <authorList>
            <person name="Yamada O."/>
        </authorList>
    </citation>
    <scope>NUCLEOTIDE SEQUENCE [LARGE SCALE GENOMIC DNA]</scope>
    <source>
        <strain evidence="10">RIB 2604</strain>
    </source>
</reference>
<dbReference type="InterPro" id="IPR020845">
    <property type="entry name" value="AMP-binding_CS"/>
</dbReference>
<evidence type="ECO:0000259" key="8">
    <source>
        <dbReference type="PROSITE" id="PS50075"/>
    </source>
</evidence>
<gene>
    <name evidence="9" type="ORF">RIB2604_02106160</name>
</gene>
<dbReference type="FunFam" id="3.30.559.30:FF:000002">
    <property type="entry name" value="Nonribosomal peptide synthase Pes1"/>
    <property type="match status" value="1"/>
</dbReference>
<keyword evidence="3" id="KW-0597">Phosphoprotein</keyword>
<dbReference type="NCBIfam" id="TIGR01733">
    <property type="entry name" value="AA-adenyl-dom"/>
    <property type="match status" value="2"/>
</dbReference>
<dbReference type="InterPro" id="IPR027443">
    <property type="entry name" value="IPNS-like_sf"/>
</dbReference>
<dbReference type="CDD" id="cd05918">
    <property type="entry name" value="A_NRPS_SidN3_like"/>
    <property type="match status" value="2"/>
</dbReference>
<dbReference type="CDD" id="cd19545">
    <property type="entry name" value="FUM14_C_NRPS-like"/>
    <property type="match status" value="1"/>
</dbReference>
<dbReference type="GO" id="GO:1904091">
    <property type="term" value="F:non-ribosomal peptide synthetase activity"/>
    <property type="evidence" value="ECO:0007669"/>
    <property type="project" value="UniProtKB-ARBA"/>
</dbReference>
<keyword evidence="2" id="KW-0596">Phosphopantetheine</keyword>
<feature type="region of interest" description="Disordered" evidence="7">
    <location>
        <begin position="1"/>
        <end position="78"/>
    </location>
</feature>
<dbReference type="SUPFAM" id="SSF47336">
    <property type="entry name" value="ACP-like"/>
    <property type="match status" value="2"/>
</dbReference>
<dbReference type="SUPFAM" id="SSF56801">
    <property type="entry name" value="Acetyl-CoA synthetase-like"/>
    <property type="match status" value="2"/>
</dbReference>
<dbReference type="GO" id="GO:0005737">
    <property type="term" value="C:cytoplasm"/>
    <property type="evidence" value="ECO:0007669"/>
    <property type="project" value="TreeGrafter"/>
</dbReference>
<name>A0A146FP87_ASPKA</name>
<dbReference type="SUPFAM" id="SSF51197">
    <property type="entry name" value="Clavaminate synthase-like"/>
    <property type="match status" value="1"/>
</dbReference>
<dbReference type="EMBL" id="BCWF01000021">
    <property type="protein sequence ID" value="GAT26933.1"/>
    <property type="molecule type" value="Genomic_DNA"/>
</dbReference>
<dbReference type="PROSITE" id="PS00012">
    <property type="entry name" value="PHOSPHOPANTETHEINE"/>
    <property type="match status" value="1"/>
</dbReference>
<dbReference type="PANTHER" id="PTHR45527">
    <property type="entry name" value="NONRIBOSOMAL PEPTIDE SYNTHETASE"/>
    <property type="match status" value="1"/>
</dbReference>
<dbReference type="VEuPathDB" id="FungiDB:ASPFODRAFT_176743"/>
<dbReference type="FunFam" id="3.40.50.12780:FF:000014">
    <property type="entry name" value="Nonribosomal peptide synthetase 1"/>
    <property type="match status" value="1"/>
</dbReference>
<feature type="domain" description="Carrier" evidence="8">
    <location>
        <begin position="1684"/>
        <end position="1760"/>
    </location>
</feature>
<dbReference type="Gene3D" id="3.30.559.30">
    <property type="entry name" value="Nonribosomal peptide synthetase, condensation domain"/>
    <property type="match status" value="3"/>
</dbReference>
<feature type="domain" description="Carrier" evidence="8">
    <location>
        <begin position="618"/>
        <end position="694"/>
    </location>
</feature>
<dbReference type="FunFam" id="3.30.300.30:FF:000015">
    <property type="entry name" value="Nonribosomal peptide synthase SidD"/>
    <property type="match status" value="2"/>
</dbReference>
<dbReference type="Gene3D" id="3.30.559.10">
    <property type="entry name" value="Chloramphenicol acetyltransferase-like domain"/>
    <property type="match status" value="3"/>
</dbReference>
<comment type="similarity">
    <text evidence="6">Belongs to the NRP synthetase family.</text>
</comment>
<feature type="compositionally biased region" description="Polar residues" evidence="7">
    <location>
        <begin position="36"/>
        <end position="49"/>
    </location>
</feature>
<dbReference type="GO" id="GO:0044550">
    <property type="term" value="P:secondary metabolite biosynthetic process"/>
    <property type="evidence" value="ECO:0007669"/>
    <property type="project" value="TreeGrafter"/>
</dbReference>
<dbReference type="Gene3D" id="1.10.1200.10">
    <property type="entry name" value="ACP-like"/>
    <property type="match status" value="2"/>
</dbReference>
<dbReference type="Gene3D" id="3.30.300.30">
    <property type="match status" value="2"/>
</dbReference>
<evidence type="ECO:0000256" key="3">
    <source>
        <dbReference type="ARBA" id="ARBA00022553"/>
    </source>
</evidence>
<dbReference type="FunFam" id="3.30.559.30:FF:000003">
    <property type="entry name" value="Nonribosomal peptide synthase SidD"/>
    <property type="match status" value="1"/>
</dbReference>
<dbReference type="PROSITE" id="PS50075">
    <property type="entry name" value="CARRIER"/>
    <property type="match status" value="2"/>
</dbReference>
<evidence type="ECO:0000256" key="4">
    <source>
        <dbReference type="ARBA" id="ARBA00022598"/>
    </source>
</evidence>
<protein>
    <submittedName>
        <fullName evidence="9">Nonribosomal peptide synthase</fullName>
    </submittedName>
</protein>
<comment type="caution">
    <text evidence="9">The sequence shown here is derived from an EMBL/GenBank/DDBJ whole genome shotgun (WGS) entry which is preliminary data.</text>
</comment>
<dbReference type="InterPro" id="IPR036736">
    <property type="entry name" value="ACP-like_sf"/>
</dbReference>
<dbReference type="InterPro" id="IPR023213">
    <property type="entry name" value="CAT-like_dom_sf"/>
</dbReference>
<comment type="pathway">
    <text evidence="1">Secondary metabolite biosynthesis.</text>
</comment>
<evidence type="ECO:0000256" key="7">
    <source>
        <dbReference type="SAM" id="MobiDB-lite"/>
    </source>
</evidence>
<evidence type="ECO:0000313" key="9">
    <source>
        <dbReference type="EMBL" id="GAT26933.1"/>
    </source>
</evidence>
<dbReference type="InterPro" id="IPR001242">
    <property type="entry name" value="Condensation_dom"/>
</dbReference>
<evidence type="ECO:0000313" key="10">
    <source>
        <dbReference type="Proteomes" id="UP000075230"/>
    </source>
</evidence>
<dbReference type="FunFam" id="1.10.1200.10:FF:000005">
    <property type="entry name" value="Nonribosomal peptide synthetase 1"/>
    <property type="match status" value="1"/>
</dbReference>
<dbReference type="InterPro" id="IPR045851">
    <property type="entry name" value="AMP-bd_C_sf"/>
</dbReference>
<evidence type="ECO:0000256" key="5">
    <source>
        <dbReference type="ARBA" id="ARBA00022737"/>
    </source>
</evidence>
<dbReference type="Gene3D" id="2.60.120.330">
    <property type="entry name" value="B-lactam Antibiotic, Isopenicillin N Synthase, Chain"/>
    <property type="match status" value="1"/>
</dbReference>
<dbReference type="InterPro" id="IPR006162">
    <property type="entry name" value="Ppantetheine_attach_site"/>
</dbReference>
<keyword evidence="5" id="KW-0677">Repeat</keyword>
<accession>A0A146FP87</accession>
<dbReference type="InterPro" id="IPR020806">
    <property type="entry name" value="PKS_PP-bd"/>
</dbReference>
<dbReference type="GO" id="GO:0031177">
    <property type="term" value="F:phosphopantetheine binding"/>
    <property type="evidence" value="ECO:0007669"/>
    <property type="project" value="InterPro"/>
</dbReference>
<dbReference type="GO" id="GO:0043041">
    <property type="term" value="P:amino acid activation for nonribosomal peptide biosynthetic process"/>
    <property type="evidence" value="ECO:0007669"/>
    <property type="project" value="TreeGrafter"/>
</dbReference>
<dbReference type="CDD" id="cd19542">
    <property type="entry name" value="CT_NRPS-like"/>
    <property type="match status" value="1"/>
</dbReference>
<dbReference type="Proteomes" id="UP000075230">
    <property type="component" value="Unassembled WGS sequence"/>
</dbReference>
<sequence>MNPELTATEKMSINKLRPGHDAKSNKISHQRETDQPSDTATPDTTSQNGEYEDSHQQVKPSSDSDWQSRHCPGRSMASGDISDEDIRLLYEWNSQIKIPGVHTCIHTLIQQQCAKRPASEAVCAWDGTLSYSELNQLSNGLAKELQTAGIQPEMVVPVCYEKSRWTIVAILAVLKAGGAFVLLDPSYPEARLADIYADVEAQIIISSPSNQNLSTRLGQNAHTLVVTDSKISSLCSTDFIVAGPSIPENAAYIAYTSGSTGKPKGIVVEHRSFLASVVAHSEAQKINADSRVMQFASYGFDISIQEMLAPLIVGGCVCVPSESQRLDHLAPAIRQLRANWLELTPSVAKSLAPEAVPNVKTLVLGGESLHLDDVSTWAQHVQLLVAYGPAECSIVSTVQSRVEESDPYNIGRSYGGQCWVVNPENHDRLQPLGETGELVISGPIVARGYRNRPEEQAFIERPPWASLFGLSSDARFYKTGDLVKYNVEDGTLRFVGRKDLQVKVNGQRIELQEIEHCARELRADTSAIADVLPTKNTKILTLFVQVGEDTSSYPSMSDYQAWLSERLPPFMVPTLYLPWKRFPLGATGKVDRRLLLSQALQEMAEAPSRPYGEELADQEDTEPLATICSLFKEVLGLRQERPVSHCPFFALGGTSILAIALAAKARERGLSLSAAEVLLHQTPIQLALVVRKYEVMVDSAPFTLISDVNSTVEAASCQCQVPREHIEDIYPCTPLQEGLVSLSSKSPDSFVGRFVFRLSKSVDLERFKSVCEAVVAVNPIYRTRIVQLEDGRLLQVVVKGPAGWTADCRSMSTNVLGAPLCSFQVADDEQSRVPLFILTLHHAVFDGWSYSQLLGDIEDGYKSVSVPPRASLSRFVRYISKINKSSSMEFWSSEFRDLEASVFPACPPGWVRPGVTASITRQVRLHGHPDAPGSTLANKIKLSWAIVMSSRTNSNDVVFGTTVSGRTAPVDGVERMAGPAIASYPLRVRLQPSASVQETLDDIQALDSRTVLFEQTGLQHIRRVSSEASLACTFQSMLVIQPKSLQVEGTLLHDTPGNQEEQLKFNSHVLTVIPQLGPGAVDIMAVYDEAVLPSREVESLLEQLETVLRQVVSNQTTRLDALQTHSQSDRQQLQIWNHRTPVDIDALLPIHERIAIFARKHPYANAICSWDGSFMYHELYERSRSLAGCLQTIHGTGPGTVVGVFMEKTKWFPVAVLGIMMSGAAFVLLDILFPSERLQYMMQVSGAKIVICSPSTEARCSKITDQHVVLEEGGCTTGDKYDNYNRPLVSGHDTMYVQFTSGSTGTPKGLAIEHGMAHSTLSAHKELSSMGPATRSLWFSSPAWDATIWEVAFILAAGGCICIPSDEQRLNDLEGAIAAMEVNWATLTPSVARTLSPPAIPTLRTLILAGEATSPSDLQKWFPRVELHFAYGPAECTIATTIRRVTQLATDSTDIGRPPAATCWIVRPDNHNQLQPVGVVGELVVGGPTVARGYLHRPKETALAFVRNVSWASEFCLGEGTLYKTGDLARFNPDGSLSFVARKDNQVKVRGQRLELGEIEHCAQQFMPNIEVAADLVSFQHNLGSKVVLYVCFRQVDAKLSLGDNEASLFFHPSDSNKAEMARLREHLHHSLPPYMVPWILVPTRYIPLSPSGKTDRRRLEKQICELERKDLEIYLGANHSKRAPSTDLEARLQKLYARVLSLPETAIGVDDSFFTLGGDSISAMQLLSLARKADIPLSMQEFLTHNTIAQFCENAQLPRGDTLLNNLDAVDEEIPFKLSPIQSLIFPSASMAENRFNQTFLVKVNRQVNLDDWNRVLHQIVHHHAMLRTRLVVGESGDLRLKYQSAAHHSLRIREHHVARIEQARVVAEESHNCLDLRTGPVLSLDLIHTPEDGDYALFIGHHMVVDLVSWRIILDDIEEFLAGHDPSMKEPVSFAKWVQFLETECRVYSTPQEVLPFEVRPANYDYWGLSPKHNTYGDAECHEFTVDEATTHKLLGPANVTWNSQPQEIFQAALLHSWARTFKDRETPTIFSEGHGREAGRQGIDLSRTVGWFTIVRPCTVEDSTASLGLRELVRRVKDVSRSLPNNGLAYFSSRHLKAEFRSAFAGHDRMEILFNYSGRYQQLERPGALFSHTPLQLDERLDVGADMPRQTLFDVAVDVRNGCLRVQVWYSGHTHRKPEIGRWISAYQQSLHEAAVELIDKDSQLTLSDIPLAPLRYSELDLLQEKIKTALRISSVSSIESIYPCSDAHCGLVTGITGTASRHRVQSILEITVSDQGVIEPARVAKAWRELSRRHATLRTVLVEHPGRQGKFLSVVLKLPSLDVTVLPSCYSFSDTIQQLRELPPRYSWDISPSQQMAVGKTSDDRTLCKLSFGRGFIDATSMDVLLRELASILREEGLSPKIAPSYSAYISHLQAQDRANQMQHWIDLLAACQPCVLPGDRKHNRSHGQLRSKKLMVPNCSELDQFLKSHQLTLTNVFQVAWALVLRHYTDRNEVCFATLLSGRDLPLPDIQELVGSCFNVLPCILRLSRSRTLLDVLRENQTEMNRRMANQHCSLPEILSRAGHDPKGFFNTCLTVQSAHQAGNADQHSQDGIRVKVLEVHDPTEGLPSAQPYFSHTPECHLSVSMVYGVRAIRELIEFDKLAHLCQHDPVTICTTLGGKTLPGFRAFMKDSLQKLEQLHRAVLDALLLGLEVDPSEADYFRSLHAGPQSKIQLLHYPALLELTTDRQATTWCPSHTDFTTFTFFIQDQNQELEVED</sequence>
<dbReference type="Pfam" id="PF00550">
    <property type="entry name" value="PP-binding"/>
    <property type="match status" value="2"/>
</dbReference>
<dbReference type="PROSITE" id="PS00455">
    <property type="entry name" value="AMP_BINDING"/>
    <property type="match status" value="2"/>
</dbReference>
<reference evidence="9 10" key="1">
    <citation type="journal article" date="2016" name="DNA Res.">
        <title>Genome sequence of Aspergillus luchuensis NBRC 4314.</title>
        <authorList>
            <person name="Yamada O."/>
            <person name="Machida M."/>
            <person name="Hosoyama A."/>
            <person name="Goto M."/>
            <person name="Takahashi T."/>
            <person name="Futagami T."/>
            <person name="Yamagata Y."/>
            <person name="Takeuchi M."/>
            <person name="Kobayashi T."/>
            <person name="Koike H."/>
            <person name="Abe K."/>
            <person name="Asai K."/>
            <person name="Arita M."/>
            <person name="Fujita N."/>
            <person name="Fukuda K."/>
            <person name="Higa K."/>
            <person name="Horikawa H."/>
            <person name="Ishikawa T."/>
            <person name="Jinno K."/>
            <person name="Kato Y."/>
            <person name="Kirimura K."/>
            <person name="Mizutani O."/>
            <person name="Nakasone K."/>
            <person name="Sano M."/>
            <person name="Shiraishi Y."/>
            <person name="Tsukahara M."/>
            <person name="Gomi K."/>
        </authorList>
    </citation>
    <scope>NUCLEOTIDE SEQUENCE [LARGE SCALE GENOMIC DNA]</scope>
    <source>
        <strain evidence="9 10">RIB 2604</strain>
    </source>
</reference>
<dbReference type="PANTHER" id="PTHR45527:SF1">
    <property type="entry name" value="FATTY ACID SYNTHASE"/>
    <property type="match status" value="1"/>
</dbReference>
<keyword evidence="4" id="KW-0436">Ligase</keyword>
<dbReference type="InterPro" id="IPR010071">
    <property type="entry name" value="AA_adenyl_dom"/>
</dbReference>
<dbReference type="InterPro" id="IPR009081">
    <property type="entry name" value="PP-bd_ACP"/>
</dbReference>
<dbReference type="Pfam" id="PF00668">
    <property type="entry name" value="Condensation"/>
    <property type="match status" value="3"/>
</dbReference>
<organism evidence="9 10">
    <name type="scientific">Aspergillus kawachii</name>
    <name type="common">White koji mold</name>
    <name type="synonym">Aspergillus awamori var. kawachi</name>
    <dbReference type="NCBI Taxonomy" id="1069201"/>
    <lineage>
        <taxon>Eukaryota</taxon>
        <taxon>Fungi</taxon>
        <taxon>Dikarya</taxon>
        <taxon>Ascomycota</taxon>
        <taxon>Pezizomycotina</taxon>
        <taxon>Eurotiomycetes</taxon>
        <taxon>Eurotiomycetidae</taxon>
        <taxon>Eurotiales</taxon>
        <taxon>Aspergillaceae</taxon>
        <taxon>Aspergillus</taxon>
        <taxon>Aspergillus subgen. Circumdati</taxon>
    </lineage>
</organism>
<dbReference type="Pfam" id="PF00501">
    <property type="entry name" value="AMP-binding"/>
    <property type="match status" value="2"/>
</dbReference>
<dbReference type="InterPro" id="IPR042099">
    <property type="entry name" value="ANL_N_sf"/>
</dbReference>
<feature type="compositionally biased region" description="Basic and acidic residues" evidence="7">
    <location>
        <begin position="18"/>
        <end position="34"/>
    </location>
</feature>
<dbReference type="InterPro" id="IPR000873">
    <property type="entry name" value="AMP-dep_synth/lig_dom"/>
</dbReference>
<dbReference type="GO" id="GO:0016874">
    <property type="term" value="F:ligase activity"/>
    <property type="evidence" value="ECO:0007669"/>
    <property type="project" value="UniProtKB-KW"/>
</dbReference>
<proteinExistence type="inferred from homology"/>
<evidence type="ECO:0000256" key="2">
    <source>
        <dbReference type="ARBA" id="ARBA00022450"/>
    </source>
</evidence>
<dbReference type="Gene3D" id="3.40.50.12780">
    <property type="entry name" value="N-terminal domain of ligase-like"/>
    <property type="match status" value="2"/>
</dbReference>
<evidence type="ECO:0000256" key="6">
    <source>
        <dbReference type="ARBA" id="ARBA00029454"/>
    </source>
</evidence>
<evidence type="ECO:0000256" key="1">
    <source>
        <dbReference type="ARBA" id="ARBA00005179"/>
    </source>
</evidence>